<dbReference type="PANTHER" id="PTHR47751:SF2">
    <property type="entry name" value="DLTD N-TERMINAL DOMAIN PROTEIN (AFU_ORTHOLOGUE AFUA_8G00380)-RELATED"/>
    <property type="match status" value="1"/>
</dbReference>
<accession>A0A2T6C7X6</accession>
<organism evidence="2 3">
    <name type="scientific">Melghirimyces profundicolus</name>
    <dbReference type="NCBI Taxonomy" id="1242148"/>
    <lineage>
        <taxon>Bacteria</taxon>
        <taxon>Bacillati</taxon>
        <taxon>Bacillota</taxon>
        <taxon>Bacilli</taxon>
        <taxon>Bacillales</taxon>
        <taxon>Thermoactinomycetaceae</taxon>
        <taxon>Melghirimyces</taxon>
    </lineage>
</organism>
<evidence type="ECO:0000313" key="3">
    <source>
        <dbReference type="Proteomes" id="UP000244240"/>
    </source>
</evidence>
<keyword evidence="3" id="KW-1185">Reference proteome</keyword>
<name>A0A2T6C7X6_9BACL</name>
<dbReference type="PANTHER" id="PTHR47751">
    <property type="entry name" value="SUPERFAMILY HYDROLASE, PUTATIVE (AFU_ORTHOLOGUE AFUA_2G16580)-RELATED"/>
    <property type="match status" value="1"/>
</dbReference>
<gene>
    <name evidence="2" type="ORF">C8P63_103188</name>
</gene>
<reference evidence="2 3" key="1">
    <citation type="submission" date="2018-04" db="EMBL/GenBank/DDBJ databases">
        <title>Genomic Encyclopedia of Archaeal and Bacterial Type Strains, Phase II (KMG-II): from individual species to whole genera.</title>
        <authorList>
            <person name="Goeker M."/>
        </authorList>
    </citation>
    <scope>NUCLEOTIDE SEQUENCE [LARGE SCALE GENOMIC DNA]</scope>
    <source>
        <strain evidence="2 3">DSM 45787</strain>
    </source>
</reference>
<proteinExistence type="predicted"/>
<dbReference type="RefSeq" id="WP_108021950.1">
    <property type="nucleotide sequence ID" value="NZ_QBKR01000003.1"/>
</dbReference>
<dbReference type="Proteomes" id="UP000244240">
    <property type="component" value="Unassembled WGS sequence"/>
</dbReference>
<dbReference type="AlphaFoldDB" id="A0A2T6C7X6"/>
<dbReference type="Pfam" id="PF12146">
    <property type="entry name" value="Hydrolase_4"/>
    <property type="match status" value="1"/>
</dbReference>
<evidence type="ECO:0000313" key="2">
    <source>
        <dbReference type="EMBL" id="PTX64402.1"/>
    </source>
</evidence>
<dbReference type="InterPro" id="IPR029058">
    <property type="entry name" value="AB_hydrolase_fold"/>
</dbReference>
<sequence>MNEKKISFYSEGCKLQGTLYLPDDMKEGDRRPAIIPNSGYNGFNEFYPKMFAKRLTQEGYICLGFDYRGFADSEGKKGRVILSEQVQDIDNAITFLQLQEHVDRNRIGLIGWGMGASNVIEVAVKNKRVSAVAALNGFYNGERWLKSVHTYKYWRNILETLEEDRNRRVTEGESLLADPFIHYPLDPATESYVTRELASVKGFGEKTRLQFTESIIGMNVEKQVKDLSPVPLFIAHGSDNLLHPYEEAISLYEAAREPKELYTINGKHNDFMYSDHEEFLKMMEKLIMFFDGSFRHTSLAQSIVS</sequence>
<dbReference type="InterPro" id="IPR051411">
    <property type="entry name" value="Polyketide_trans_af380"/>
</dbReference>
<dbReference type="Gene3D" id="3.40.50.1820">
    <property type="entry name" value="alpha/beta hydrolase"/>
    <property type="match status" value="1"/>
</dbReference>
<evidence type="ECO:0000259" key="1">
    <source>
        <dbReference type="Pfam" id="PF12146"/>
    </source>
</evidence>
<dbReference type="SUPFAM" id="SSF53474">
    <property type="entry name" value="alpha/beta-Hydrolases"/>
    <property type="match status" value="1"/>
</dbReference>
<dbReference type="InterPro" id="IPR022742">
    <property type="entry name" value="Hydrolase_4"/>
</dbReference>
<dbReference type="Gene3D" id="1.10.10.800">
    <property type="match status" value="1"/>
</dbReference>
<feature type="domain" description="Serine aminopeptidase S33" evidence="1">
    <location>
        <begin position="31"/>
        <end position="266"/>
    </location>
</feature>
<dbReference type="OrthoDB" id="9805123at2"/>
<dbReference type="EMBL" id="QBKR01000003">
    <property type="protein sequence ID" value="PTX64402.1"/>
    <property type="molecule type" value="Genomic_DNA"/>
</dbReference>
<comment type="caution">
    <text evidence="2">The sequence shown here is derived from an EMBL/GenBank/DDBJ whole genome shotgun (WGS) entry which is preliminary data.</text>
</comment>
<protein>
    <recommendedName>
        <fullName evidence="1">Serine aminopeptidase S33 domain-containing protein</fullName>
    </recommendedName>
</protein>